<evidence type="ECO:0000256" key="1">
    <source>
        <dbReference type="SAM" id="Phobius"/>
    </source>
</evidence>
<keyword evidence="1" id="KW-0812">Transmembrane</keyword>
<dbReference type="Proteomes" id="UP000633943">
    <property type="component" value="Unassembled WGS sequence"/>
</dbReference>
<feature type="transmembrane region" description="Helical" evidence="1">
    <location>
        <begin position="108"/>
        <end position="129"/>
    </location>
</feature>
<proteinExistence type="predicted"/>
<accession>A0ABX1P075</accession>
<comment type="caution">
    <text evidence="2">The sequence shown here is derived from an EMBL/GenBank/DDBJ whole genome shotgun (WGS) entry which is preliminary data.</text>
</comment>
<keyword evidence="1" id="KW-0472">Membrane</keyword>
<feature type="transmembrane region" description="Helical" evidence="1">
    <location>
        <begin position="41"/>
        <end position="66"/>
    </location>
</feature>
<keyword evidence="1" id="KW-1133">Transmembrane helix</keyword>
<dbReference type="RefSeq" id="WP_169204135.1">
    <property type="nucleotide sequence ID" value="NZ_CP059467.1"/>
</dbReference>
<reference evidence="2 3" key="1">
    <citation type="submission" date="2019-12" db="EMBL/GenBank/DDBJ databases">
        <title>Comparative genomics gives insights into the taxonomy of the Azoarcus-Aromatoleum group and reveals separate origins of nif in the plant-associated Azoarcus and non-plant-associated Aromatoleum sub-groups.</title>
        <authorList>
            <person name="Lafos M."/>
            <person name="Maluk M."/>
            <person name="Batista M."/>
            <person name="Junghare M."/>
            <person name="Carmona M."/>
            <person name="Faoro H."/>
            <person name="Cruz L.M."/>
            <person name="Battistoni F."/>
            <person name="De Souza E."/>
            <person name="Pedrosa F."/>
            <person name="Chen W.-M."/>
            <person name="Poole P.S."/>
            <person name="Dixon R.A."/>
            <person name="James E.K."/>
        </authorList>
    </citation>
    <scope>NUCLEOTIDE SEQUENCE [LARGE SCALE GENOMIC DNA]</scope>
    <source>
        <strain evidence="2 3">PbN1</strain>
    </source>
</reference>
<dbReference type="EMBL" id="WTVP01000096">
    <property type="protein sequence ID" value="NMG17637.1"/>
    <property type="molecule type" value="Genomic_DNA"/>
</dbReference>
<feature type="transmembrane region" description="Helical" evidence="1">
    <location>
        <begin position="72"/>
        <end position="96"/>
    </location>
</feature>
<feature type="transmembrane region" description="Helical" evidence="1">
    <location>
        <begin position="6"/>
        <end position="29"/>
    </location>
</feature>
<organism evidence="2 3">
    <name type="scientific">Aromatoleum bremense</name>
    <dbReference type="NCBI Taxonomy" id="76115"/>
    <lineage>
        <taxon>Bacteria</taxon>
        <taxon>Pseudomonadati</taxon>
        <taxon>Pseudomonadota</taxon>
        <taxon>Betaproteobacteria</taxon>
        <taxon>Rhodocyclales</taxon>
        <taxon>Rhodocyclaceae</taxon>
        <taxon>Aromatoleum</taxon>
    </lineage>
</organism>
<evidence type="ECO:0000313" key="3">
    <source>
        <dbReference type="Proteomes" id="UP000633943"/>
    </source>
</evidence>
<protein>
    <submittedName>
        <fullName evidence="2">Uncharacterized protein</fullName>
    </submittedName>
</protein>
<evidence type="ECO:0000313" key="2">
    <source>
        <dbReference type="EMBL" id="NMG17637.1"/>
    </source>
</evidence>
<gene>
    <name evidence="2" type="ORF">GPA24_19295</name>
</gene>
<sequence length="136" mass="14341">MLILNILVMVGSCSIFSLGYLYFLGLRIIRTGFNESHSAFFLGLVVCNGILAATVSLEAVVLIGIAREVSGRLFYVASAIGVVVLAIATAGVVGHPKPIEVALAERKVAWWGLGIGNPLLIGINVLSFAEFLPSVL</sequence>
<keyword evidence="3" id="KW-1185">Reference proteome</keyword>
<name>A0ABX1P075_9RHOO</name>